<dbReference type="Gene3D" id="3.40.1120.10">
    <property type="entry name" value="Ribosomal protein l15e"/>
    <property type="match status" value="1"/>
</dbReference>
<protein>
    <recommendedName>
        <fullName evidence="4">Ribosomal protein L15</fullName>
    </recommendedName>
</protein>
<reference evidence="6 7" key="1">
    <citation type="journal article" date="2014" name="Nature">
        <title>The genome of the recently domesticated crop plant sugar beet (Beta vulgaris).</title>
        <authorList>
            <person name="Dohm J.C."/>
            <person name="Minoche A.E."/>
            <person name="Holtgrawe D."/>
            <person name="Capella-Gutierrez S."/>
            <person name="Zakrzewski F."/>
            <person name="Tafer H."/>
            <person name="Rupp O."/>
            <person name="Sorensen T.R."/>
            <person name="Stracke R."/>
            <person name="Reinhardt R."/>
            <person name="Goesmann A."/>
            <person name="Kraft T."/>
            <person name="Schulz B."/>
            <person name="Stadler P.F."/>
            <person name="Schmidt T."/>
            <person name="Gabaldon T."/>
            <person name="Lehrach H."/>
            <person name="Weisshaar B."/>
            <person name="Himmelbauer H."/>
        </authorList>
    </citation>
    <scope>NUCLEOTIDE SEQUENCE [LARGE SCALE GENOMIC DNA]</scope>
    <source>
        <tissue evidence="6">Taproot</tissue>
    </source>
</reference>
<dbReference type="OrthoDB" id="10255148at2759"/>
<dbReference type="GO" id="GO:0003735">
    <property type="term" value="F:structural constituent of ribosome"/>
    <property type="evidence" value="ECO:0007669"/>
    <property type="project" value="InterPro"/>
</dbReference>
<evidence type="ECO:0000256" key="4">
    <source>
        <dbReference type="RuleBase" id="RU000663"/>
    </source>
</evidence>
<dbReference type="PANTHER" id="PTHR11847">
    <property type="entry name" value="RIBOSOMAL PROTEIN L15"/>
    <property type="match status" value="1"/>
</dbReference>
<keyword evidence="3 4" id="KW-0687">Ribonucleoprotein</keyword>
<feature type="non-terminal residue" evidence="6">
    <location>
        <position position="92"/>
    </location>
</feature>
<dbReference type="GO" id="GO:0002181">
    <property type="term" value="P:cytoplasmic translation"/>
    <property type="evidence" value="ECO:0007669"/>
    <property type="project" value="TreeGrafter"/>
</dbReference>
<evidence type="ECO:0000256" key="1">
    <source>
        <dbReference type="ARBA" id="ARBA00006857"/>
    </source>
</evidence>
<feature type="region of interest" description="Disordered" evidence="5">
    <location>
        <begin position="69"/>
        <end position="92"/>
    </location>
</feature>
<dbReference type="Gramene" id="KMS65464">
    <property type="protein sequence ID" value="KMS65464"/>
    <property type="gene ID" value="BVRB_035730"/>
</dbReference>
<dbReference type="Pfam" id="PF00827">
    <property type="entry name" value="Ribosomal_L15e"/>
    <property type="match status" value="1"/>
</dbReference>
<organism evidence="6 7">
    <name type="scientific">Beta vulgaris subsp. vulgaris</name>
    <name type="common">Beet</name>
    <dbReference type="NCBI Taxonomy" id="3555"/>
    <lineage>
        <taxon>Eukaryota</taxon>
        <taxon>Viridiplantae</taxon>
        <taxon>Streptophyta</taxon>
        <taxon>Embryophyta</taxon>
        <taxon>Tracheophyta</taxon>
        <taxon>Spermatophyta</taxon>
        <taxon>Magnoliopsida</taxon>
        <taxon>eudicotyledons</taxon>
        <taxon>Gunneridae</taxon>
        <taxon>Pentapetalae</taxon>
        <taxon>Caryophyllales</taxon>
        <taxon>Chenopodiaceae</taxon>
        <taxon>Betoideae</taxon>
        <taxon>Beta</taxon>
    </lineage>
</organism>
<evidence type="ECO:0000256" key="3">
    <source>
        <dbReference type="ARBA" id="ARBA00023274"/>
    </source>
</evidence>
<accession>A0A0J7YPL0</accession>
<dbReference type="Proteomes" id="UP000035740">
    <property type="component" value="Unassembled WGS sequence"/>
</dbReference>
<comment type="similarity">
    <text evidence="1 4">Belongs to the eukaryotic ribosomal protein eL15 family.</text>
</comment>
<dbReference type="InterPro" id="IPR012678">
    <property type="entry name" value="Ribosomal_uL23/eL15/eS24_sf"/>
</dbReference>
<gene>
    <name evidence="6" type="ORF">BVRB_035730</name>
</gene>
<dbReference type="PANTHER" id="PTHR11847:SF4">
    <property type="entry name" value="LARGE RIBOSOMAL SUBUNIT PROTEIN EL15"/>
    <property type="match status" value="1"/>
</dbReference>
<keyword evidence="2 4" id="KW-0689">Ribosomal protein</keyword>
<dbReference type="InterPro" id="IPR024794">
    <property type="entry name" value="Rbsml_eL15_core_dom_sf"/>
</dbReference>
<evidence type="ECO:0000256" key="2">
    <source>
        <dbReference type="ARBA" id="ARBA00022980"/>
    </source>
</evidence>
<dbReference type="EMBL" id="KQ108204">
    <property type="protein sequence ID" value="KMS65464.1"/>
    <property type="molecule type" value="Genomic_DNA"/>
</dbReference>
<dbReference type="GO" id="GO:0003729">
    <property type="term" value="F:mRNA binding"/>
    <property type="evidence" value="ECO:0007669"/>
    <property type="project" value="UniProtKB-ARBA"/>
</dbReference>
<evidence type="ECO:0000313" key="7">
    <source>
        <dbReference type="Proteomes" id="UP000035740"/>
    </source>
</evidence>
<keyword evidence="7" id="KW-1185">Reference proteome</keyword>
<evidence type="ECO:0000256" key="5">
    <source>
        <dbReference type="SAM" id="MobiDB-lite"/>
    </source>
</evidence>
<sequence length="92" mass="11194">MGAYKYIEELWRRKQCDAMRYLQRMRCWEYRQLPAMVRCRRPSRPEKARRVGFKSKQGYAVFRMRVRRGGRKRPNPKGIVYGKPKNQGINEL</sequence>
<dbReference type="OMA" id="IRVRQWW"/>
<name>A0A0J7YPL0_BETVV</name>
<dbReference type="SUPFAM" id="SSF54189">
    <property type="entry name" value="Ribosomal proteins S24e, L23 and L15e"/>
    <property type="match status" value="1"/>
</dbReference>
<dbReference type="InterPro" id="IPR000439">
    <property type="entry name" value="Ribosomal_eL15"/>
</dbReference>
<dbReference type="AlphaFoldDB" id="A0A0J7YPL0"/>
<proteinExistence type="inferred from homology"/>
<dbReference type="GO" id="GO:0022625">
    <property type="term" value="C:cytosolic large ribosomal subunit"/>
    <property type="evidence" value="ECO:0007669"/>
    <property type="project" value="TreeGrafter"/>
</dbReference>
<evidence type="ECO:0000313" key="6">
    <source>
        <dbReference type="EMBL" id="KMS65464.1"/>
    </source>
</evidence>
<dbReference type="SMART" id="SM01384">
    <property type="entry name" value="Ribosomal_L15e"/>
    <property type="match status" value="1"/>
</dbReference>